<evidence type="ECO:0000313" key="1">
    <source>
        <dbReference type="Proteomes" id="UP000036681"/>
    </source>
</evidence>
<keyword evidence="1" id="KW-1185">Reference proteome</keyword>
<name>A0A0M3HXK3_ASCLU</name>
<proteinExistence type="predicted"/>
<protein>
    <submittedName>
        <fullName evidence="2">Uncharacterized protein</fullName>
    </submittedName>
</protein>
<accession>A0A0M3HXK3</accession>
<organism evidence="1 2">
    <name type="scientific">Ascaris lumbricoides</name>
    <name type="common">Giant roundworm</name>
    <dbReference type="NCBI Taxonomy" id="6252"/>
    <lineage>
        <taxon>Eukaryota</taxon>
        <taxon>Metazoa</taxon>
        <taxon>Ecdysozoa</taxon>
        <taxon>Nematoda</taxon>
        <taxon>Chromadorea</taxon>
        <taxon>Rhabditida</taxon>
        <taxon>Spirurina</taxon>
        <taxon>Ascaridomorpha</taxon>
        <taxon>Ascaridoidea</taxon>
        <taxon>Ascarididae</taxon>
        <taxon>Ascaris</taxon>
    </lineage>
</organism>
<reference evidence="2" key="1">
    <citation type="submission" date="2017-02" db="UniProtKB">
        <authorList>
            <consortium name="WormBaseParasite"/>
        </authorList>
    </citation>
    <scope>IDENTIFICATION</scope>
</reference>
<evidence type="ECO:0000313" key="2">
    <source>
        <dbReference type="WBParaSite" id="ALUE_0000807601-mRNA-1"/>
    </source>
</evidence>
<dbReference type="Proteomes" id="UP000036681">
    <property type="component" value="Unplaced"/>
</dbReference>
<dbReference type="WBParaSite" id="ALUE_0000807601-mRNA-1">
    <property type="protein sequence ID" value="ALUE_0000807601-mRNA-1"/>
    <property type="gene ID" value="ALUE_0000807601"/>
</dbReference>
<dbReference type="AlphaFoldDB" id="A0A0M3HXK3"/>
<sequence>MDFGDCTRMSEICEPSKTPAGDERCQQRRRSLMCGDQDKLLRSSLDNVVICYTREHDVDYGRGKASECITTPVKRASPRPPQGQLEFWWAPRRKCVSRASYAMRASDSLQLFPEVRRKLVFDSL</sequence>